<dbReference type="InterPro" id="IPR050309">
    <property type="entry name" value="Type-B_Carboxylest/Lipase"/>
</dbReference>
<dbReference type="PROSITE" id="PS00941">
    <property type="entry name" value="CARBOXYLESTERASE_B_2"/>
    <property type="match status" value="1"/>
</dbReference>
<name>A0ABX8CNJ7_9NOCA</name>
<gene>
    <name evidence="5" type="ORF">KHQ06_37285</name>
</gene>
<evidence type="ECO:0000313" key="6">
    <source>
        <dbReference type="Proteomes" id="UP000683310"/>
    </source>
</evidence>
<reference evidence="5 6" key="1">
    <citation type="submission" date="2021-04" db="EMBL/GenBank/DDBJ databases">
        <title>Nocardia tengchongensis.</title>
        <authorList>
            <person name="Zhuang k."/>
            <person name="Ran Y."/>
            <person name="Li W."/>
        </authorList>
    </citation>
    <scope>NUCLEOTIDE SEQUENCE [LARGE SCALE GENOMIC DNA]</scope>
    <source>
        <strain evidence="5 6">CFH S0057</strain>
    </source>
</reference>
<accession>A0ABX8CNJ7</accession>
<feature type="domain" description="Carboxylesterase type B" evidence="4">
    <location>
        <begin position="44"/>
        <end position="528"/>
    </location>
</feature>
<evidence type="ECO:0000259" key="4">
    <source>
        <dbReference type="Pfam" id="PF00135"/>
    </source>
</evidence>
<keyword evidence="6" id="KW-1185">Reference proteome</keyword>
<dbReference type="Proteomes" id="UP000683310">
    <property type="component" value="Chromosome"/>
</dbReference>
<dbReference type="EC" id="3.1.1.-" evidence="3"/>
<evidence type="ECO:0000256" key="1">
    <source>
        <dbReference type="ARBA" id="ARBA00005964"/>
    </source>
</evidence>
<dbReference type="InterPro" id="IPR029058">
    <property type="entry name" value="AB_hydrolase_fold"/>
</dbReference>
<dbReference type="PROSITE" id="PS00122">
    <property type="entry name" value="CARBOXYLESTERASE_B_1"/>
    <property type="match status" value="1"/>
</dbReference>
<evidence type="ECO:0000256" key="2">
    <source>
        <dbReference type="ARBA" id="ARBA00022801"/>
    </source>
</evidence>
<keyword evidence="2 3" id="KW-0378">Hydrolase</keyword>
<evidence type="ECO:0000313" key="5">
    <source>
        <dbReference type="EMBL" id="QVI21516.1"/>
    </source>
</evidence>
<dbReference type="InterPro" id="IPR019826">
    <property type="entry name" value="Carboxylesterase_B_AS"/>
</dbReference>
<dbReference type="PANTHER" id="PTHR11559">
    <property type="entry name" value="CARBOXYLESTERASE"/>
    <property type="match status" value="1"/>
</dbReference>
<dbReference type="SUPFAM" id="SSF53474">
    <property type="entry name" value="alpha/beta-Hydrolases"/>
    <property type="match status" value="1"/>
</dbReference>
<proteinExistence type="inferred from homology"/>
<dbReference type="InterPro" id="IPR019819">
    <property type="entry name" value="Carboxylesterase_B_CS"/>
</dbReference>
<comment type="similarity">
    <text evidence="1 3">Belongs to the type-B carboxylesterase/lipase family.</text>
</comment>
<protein>
    <recommendedName>
        <fullName evidence="3">Carboxylic ester hydrolase</fullName>
        <ecNumber evidence="3">3.1.1.-</ecNumber>
    </recommendedName>
</protein>
<dbReference type="Gene3D" id="3.40.50.1820">
    <property type="entry name" value="alpha/beta hydrolase"/>
    <property type="match status" value="1"/>
</dbReference>
<organism evidence="5 6">
    <name type="scientific">Nocardia tengchongensis</name>
    <dbReference type="NCBI Taxonomy" id="2055889"/>
    <lineage>
        <taxon>Bacteria</taxon>
        <taxon>Bacillati</taxon>
        <taxon>Actinomycetota</taxon>
        <taxon>Actinomycetes</taxon>
        <taxon>Mycobacteriales</taxon>
        <taxon>Nocardiaceae</taxon>
        <taxon>Nocardia</taxon>
    </lineage>
</organism>
<dbReference type="InterPro" id="IPR002018">
    <property type="entry name" value="CarbesteraseB"/>
</dbReference>
<dbReference type="EMBL" id="CP074371">
    <property type="protein sequence ID" value="QVI21516.1"/>
    <property type="molecule type" value="Genomic_DNA"/>
</dbReference>
<dbReference type="Pfam" id="PF00135">
    <property type="entry name" value="COesterase"/>
    <property type="match status" value="1"/>
</dbReference>
<sequence>MIVRDQGWFGRGFGVVFAVVALLVAAFAMSGPVARALPAPAPDTVTIDSGALHGVTAQSYRLFNGIPYAAPPVGDLRWRPPAPVAPWSGVREARDSGPNCAQPTGLGGLRTTVEDCLYLNVWTPRTLPADGRPLPVMVWIHGGSLQTGSGSMYGAAPLVSQPDGDAIIVTVNYRLGLLGFLAASALDDGSGSGDYGLMDQQAALRWVNRNIAAFGGDPSHVTLDGESAGGLSICTHMATPSSKGLFQAAMLQSGLCASQSLPEAEAEGDTWSAAAGCPATDDATCLRNLPPDVLVDRGPDDTNVVYGNAFLPENPLTVLKSGRMAHVPTFVGSNHDEVALWVWIKYGIPLGPQMTPADYPRLLAAKIPDLTPPQIDQVLREYPLTDYPQPPLALTRSWTDQLVCKLTGQISDLAHQNPTYVYEFDDRAALSPPSTFPMGAYHAAELPSLFDLAQAGFALDAVMSPAQHRLQSEMRRYWTRFIATGTADPQGLPAIPQYSPATPSFLSFRPAGNQFSDNFAADHRCAFWNNLTG</sequence>
<evidence type="ECO:0000256" key="3">
    <source>
        <dbReference type="RuleBase" id="RU361235"/>
    </source>
</evidence>